<protein>
    <recommendedName>
        <fullName evidence="5">TrbC/VIRB2 family protein</fullName>
    </recommendedName>
</protein>
<dbReference type="RefSeq" id="WP_134171086.1">
    <property type="nucleotide sequence ID" value="NZ_SODD01000050.1"/>
</dbReference>
<keyword evidence="1" id="KW-1133">Transmembrane helix</keyword>
<dbReference type="EMBL" id="SODD01000050">
    <property type="protein sequence ID" value="TDW13097.1"/>
    <property type="molecule type" value="Genomic_DNA"/>
</dbReference>
<keyword evidence="1" id="KW-0812">Transmembrane</keyword>
<gene>
    <name evidence="3" type="ORF">EDD63_1503</name>
</gene>
<feature type="chain" id="PRO_5038665912" description="TrbC/VIRB2 family protein" evidence="2">
    <location>
        <begin position="22"/>
        <end position="106"/>
    </location>
</feature>
<dbReference type="Proteomes" id="UP000294743">
    <property type="component" value="Unassembled WGS sequence"/>
</dbReference>
<dbReference type="AlphaFoldDB" id="A0A4V6Q887"/>
<keyword evidence="4" id="KW-1185">Reference proteome</keyword>
<accession>A0A4V6Q887</accession>
<proteinExistence type="predicted"/>
<dbReference type="OrthoDB" id="9990599at2"/>
<feature type="transmembrane region" description="Helical" evidence="1">
    <location>
        <begin position="45"/>
        <end position="67"/>
    </location>
</feature>
<evidence type="ECO:0008006" key="5">
    <source>
        <dbReference type="Google" id="ProtNLM"/>
    </source>
</evidence>
<evidence type="ECO:0000313" key="3">
    <source>
        <dbReference type="EMBL" id="TDW13097.1"/>
    </source>
</evidence>
<feature type="signal peptide" evidence="2">
    <location>
        <begin position="1"/>
        <end position="21"/>
    </location>
</feature>
<keyword evidence="1" id="KW-0472">Membrane</keyword>
<evidence type="ECO:0000313" key="4">
    <source>
        <dbReference type="Proteomes" id="UP000294743"/>
    </source>
</evidence>
<evidence type="ECO:0000256" key="1">
    <source>
        <dbReference type="SAM" id="Phobius"/>
    </source>
</evidence>
<feature type="transmembrane region" description="Helical" evidence="1">
    <location>
        <begin position="87"/>
        <end position="105"/>
    </location>
</feature>
<comment type="caution">
    <text evidence="3">The sequence shown here is derived from an EMBL/GenBank/DDBJ whole genome shotgun (WGS) entry which is preliminary data.</text>
</comment>
<reference evidence="3 4" key="1">
    <citation type="submission" date="2019-03" db="EMBL/GenBank/DDBJ databases">
        <title>Genomic Encyclopedia of Type Strains, Phase IV (KMG-IV): sequencing the most valuable type-strain genomes for metagenomic binning, comparative biology and taxonomic classification.</title>
        <authorList>
            <person name="Goeker M."/>
        </authorList>
    </citation>
    <scope>NUCLEOTIDE SEQUENCE [LARGE SCALE GENOMIC DNA]</scope>
    <source>
        <strain evidence="3 4">DSM 28867</strain>
    </source>
</reference>
<name>A0A4V6Q887_9FIRM</name>
<sequence>MLKTLKYKALLVMFYVTPILADTTLDDAIKSAGTKGQETIKLIGATLAGVVSVLTGVAALAILLSALWDSWKNNGAGEVFHNHGSKFIVLAVVAVFAGVITASYFS</sequence>
<organism evidence="3 4">
    <name type="scientific">Breznakia blatticola</name>
    <dbReference type="NCBI Taxonomy" id="1754012"/>
    <lineage>
        <taxon>Bacteria</taxon>
        <taxon>Bacillati</taxon>
        <taxon>Bacillota</taxon>
        <taxon>Erysipelotrichia</taxon>
        <taxon>Erysipelotrichales</taxon>
        <taxon>Erysipelotrichaceae</taxon>
        <taxon>Breznakia</taxon>
    </lineage>
</organism>
<evidence type="ECO:0000256" key="2">
    <source>
        <dbReference type="SAM" id="SignalP"/>
    </source>
</evidence>
<keyword evidence="2" id="KW-0732">Signal</keyword>